<protein>
    <submittedName>
        <fullName evidence="4">MgtC/SapB family protein</fullName>
    </submittedName>
</protein>
<gene>
    <name evidence="4" type="ORF">ACFPPA_14275</name>
</gene>
<feature type="transmembrane region" description="Helical" evidence="1">
    <location>
        <begin position="138"/>
        <end position="156"/>
    </location>
</feature>
<feature type="transmembrane region" description="Helical" evidence="1">
    <location>
        <begin position="6"/>
        <end position="23"/>
    </location>
</feature>
<dbReference type="EMBL" id="JBHSNF010000003">
    <property type="protein sequence ID" value="MFC5526903.1"/>
    <property type="molecule type" value="Genomic_DNA"/>
</dbReference>
<evidence type="ECO:0000256" key="1">
    <source>
        <dbReference type="SAM" id="Phobius"/>
    </source>
</evidence>
<proteinExistence type="predicted"/>
<feature type="transmembrane region" description="Helical" evidence="1">
    <location>
        <begin position="261"/>
        <end position="282"/>
    </location>
</feature>
<feature type="transmembrane region" description="Helical" evidence="1">
    <location>
        <begin position="231"/>
        <end position="254"/>
    </location>
</feature>
<reference evidence="5" key="1">
    <citation type="journal article" date="2019" name="Int. J. Syst. Evol. Microbiol.">
        <title>The Global Catalogue of Microorganisms (GCM) 10K type strain sequencing project: providing services to taxonomists for standard genome sequencing and annotation.</title>
        <authorList>
            <consortium name="The Broad Institute Genomics Platform"/>
            <consortium name="The Broad Institute Genome Sequencing Center for Infectious Disease"/>
            <person name="Wu L."/>
            <person name="Ma J."/>
        </authorList>
    </citation>
    <scope>NUCLEOTIDE SEQUENCE [LARGE SCALE GENOMIC DNA]</scope>
    <source>
        <strain evidence="5">CGMCC 1.16619</strain>
    </source>
</reference>
<keyword evidence="1" id="KW-0812">Transmembrane</keyword>
<dbReference type="Pfam" id="PF02308">
    <property type="entry name" value="MgtC"/>
    <property type="match status" value="1"/>
</dbReference>
<dbReference type="InterPro" id="IPR049177">
    <property type="entry name" value="MgtC_SapB_SrpB_YhiD_N"/>
</dbReference>
<dbReference type="RefSeq" id="WP_377321056.1">
    <property type="nucleotide sequence ID" value="NZ_JBHSNF010000003.1"/>
</dbReference>
<keyword evidence="5" id="KW-1185">Reference proteome</keyword>
<organism evidence="4 5">
    <name type="scientific">Rhodanobacter ginsengisoli</name>
    <dbReference type="NCBI Taxonomy" id="418646"/>
    <lineage>
        <taxon>Bacteria</taxon>
        <taxon>Pseudomonadati</taxon>
        <taxon>Pseudomonadota</taxon>
        <taxon>Gammaproteobacteria</taxon>
        <taxon>Lysobacterales</taxon>
        <taxon>Rhodanobacteraceae</taxon>
        <taxon>Rhodanobacter</taxon>
    </lineage>
</organism>
<feature type="transmembrane region" description="Helical" evidence="1">
    <location>
        <begin position="393"/>
        <end position="411"/>
    </location>
</feature>
<sequence>MNALAIAWTGYATALGIGLLIGAERERRKGSDGGPGVAGIRTFAVVALLGAASISFGMLQLAMAMAAVTTFLAIAYARDTAGDRGLTTEISLLLCLLLGAIAMREPPMAAALAVAVTVLLAARESIHHFVRGVLTKAELDNLLVLAAATLMVLPLLPDRAVGPFDAINPRSLWLIVILIMSIGAAAHALLRIVGSRIGLPLAGLLSGFVSSLATVGVMGTRARSQPEQTGSATAAAVLSTVATFVQMAAVLAVTHLGTLRVLAVPLICGGTGAALYGALWTWKSLQRSSPDPIEGRVAFSVRNSLLLGLTIATVQLVSAAMRAKLGERGLDMAAGIAGLADTHAPAISVASLAATGTIDTAATAVPILIALSANTLSKAVLAGVSGGRRYARSVVLGLAVVLAATWLGWWLG</sequence>
<dbReference type="Proteomes" id="UP001596114">
    <property type="component" value="Unassembled WGS sequence"/>
</dbReference>
<evidence type="ECO:0000259" key="2">
    <source>
        <dbReference type="Pfam" id="PF02308"/>
    </source>
</evidence>
<feature type="transmembrane region" description="Helical" evidence="1">
    <location>
        <begin position="360"/>
        <end position="381"/>
    </location>
</feature>
<keyword evidence="1" id="KW-1133">Transmembrane helix</keyword>
<feature type="transmembrane region" description="Helical" evidence="1">
    <location>
        <begin position="109"/>
        <end position="126"/>
    </location>
</feature>
<evidence type="ECO:0000313" key="5">
    <source>
        <dbReference type="Proteomes" id="UP001596114"/>
    </source>
</evidence>
<evidence type="ECO:0000313" key="4">
    <source>
        <dbReference type="EMBL" id="MFC5526903.1"/>
    </source>
</evidence>
<feature type="transmembrane region" description="Helical" evidence="1">
    <location>
        <begin position="197"/>
        <end position="219"/>
    </location>
</feature>
<comment type="caution">
    <text evidence="4">The sequence shown here is derived from an EMBL/GenBank/DDBJ whole genome shotgun (WGS) entry which is preliminary data.</text>
</comment>
<feature type="domain" description="MgtC/SapB/SrpB/YhiD N-terminal" evidence="2">
    <location>
        <begin position="13"/>
        <end position="128"/>
    </location>
</feature>
<dbReference type="Pfam" id="PF13194">
    <property type="entry name" value="DUF4010"/>
    <property type="match status" value="1"/>
</dbReference>
<evidence type="ECO:0000259" key="3">
    <source>
        <dbReference type="Pfam" id="PF13194"/>
    </source>
</evidence>
<accession>A0ABW0QQ61</accession>
<feature type="transmembrane region" description="Helical" evidence="1">
    <location>
        <begin position="171"/>
        <end position="190"/>
    </location>
</feature>
<dbReference type="PANTHER" id="PTHR39084:SF1">
    <property type="entry name" value="DUF4010 DOMAIN-CONTAINING PROTEIN"/>
    <property type="match status" value="1"/>
</dbReference>
<feature type="domain" description="DUF4010" evidence="3">
    <location>
        <begin position="177"/>
        <end position="386"/>
    </location>
</feature>
<keyword evidence="1" id="KW-0472">Membrane</keyword>
<name>A0ABW0QQ61_9GAMM</name>
<dbReference type="InterPro" id="IPR025105">
    <property type="entry name" value="DUF4010"/>
</dbReference>
<feature type="transmembrane region" description="Helical" evidence="1">
    <location>
        <begin position="302"/>
        <end position="321"/>
    </location>
</feature>
<dbReference type="PANTHER" id="PTHR39084">
    <property type="entry name" value="MEMBRANE PROTEIN-RELATED"/>
    <property type="match status" value="1"/>
</dbReference>
<feature type="transmembrane region" description="Helical" evidence="1">
    <location>
        <begin position="333"/>
        <end position="354"/>
    </location>
</feature>